<dbReference type="Proteomes" id="UP000295198">
    <property type="component" value="Unassembled WGS sequence"/>
</dbReference>
<dbReference type="SUPFAM" id="SSF54001">
    <property type="entry name" value="Cysteine proteinases"/>
    <property type="match status" value="1"/>
</dbReference>
<feature type="transmembrane region" description="Helical" evidence="2">
    <location>
        <begin position="119"/>
        <end position="140"/>
    </location>
</feature>
<protein>
    <submittedName>
        <fullName evidence="4">Transglutaminase domain-containing protein</fullName>
    </submittedName>
</protein>
<dbReference type="Pfam" id="PF11992">
    <property type="entry name" value="TgpA_N"/>
    <property type="match status" value="1"/>
</dbReference>
<keyword evidence="5" id="KW-1185">Reference proteome</keyword>
<dbReference type="RefSeq" id="WP_134719798.1">
    <property type="nucleotide sequence ID" value="NZ_SDKM01000034.1"/>
</dbReference>
<dbReference type="OrthoDB" id="9804023at2"/>
<dbReference type="InterPro" id="IPR052901">
    <property type="entry name" value="Bact_TGase-like"/>
</dbReference>
<feature type="region of interest" description="Disordered" evidence="1">
    <location>
        <begin position="553"/>
        <end position="610"/>
    </location>
</feature>
<organism evidence="4 5">
    <name type="scientific">Nocardioides guangzhouensis</name>
    <dbReference type="NCBI Taxonomy" id="2497878"/>
    <lineage>
        <taxon>Bacteria</taxon>
        <taxon>Bacillati</taxon>
        <taxon>Actinomycetota</taxon>
        <taxon>Actinomycetes</taxon>
        <taxon>Propionibacteriales</taxon>
        <taxon>Nocardioidaceae</taxon>
        <taxon>Nocardioides</taxon>
    </lineage>
</organism>
<dbReference type="PANTHER" id="PTHR42736:SF1">
    <property type="entry name" value="PROTEIN-GLUTAMINE GAMMA-GLUTAMYLTRANSFERASE"/>
    <property type="match status" value="1"/>
</dbReference>
<feature type="transmembrane region" description="Helical" evidence="2">
    <location>
        <begin position="39"/>
        <end position="57"/>
    </location>
</feature>
<feature type="transmembrane region" description="Helical" evidence="2">
    <location>
        <begin position="12"/>
        <end position="33"/>
    </location>
</feature>
<dbReference type="SMART" id="SM00460">
    <property type="entry name" value="TGc"/>
    <property type="match status" value="1"/>
</dbReference>
<evidence type="ECO:0000313" key="4">
    <source>
        <dbReference type="EMBL" id="RYP83349.1"/>
    </source>
</evidence>
<feature type="domain" description="Transglutaminase-like" evidence="3">
    <location>
        <begin position="483"/>
        <end position="553"/>
    </location>
</feature>
<gene>
    <name evidence="4" type="ORF">EKO23_19470</name>
</gene>
<dbReference type="InterPro" id="IPR038765">
    <property type="entry name" value="Papain-like_cys_pep_sf"/>
</dbReference>
<reference evidence="4 5" key="1">
    <citation type="submission" date="2019-01" db="EMBL/GenBank/DDBJ databases">
        <title>Nocardioides guangzhouensis sp. nov., an actinobacterium isolated from soil.</title>
        <authorList>
            <person name="Fu Y."/>
            <person name="Cai Y."/>
            <person name="Lin Z."/>
            <person name="Chen P."/>
        </authorList>
    </citation>
    <scope>NUCLEOTIDE SEQUENCE [LARGE SCALE GENOMIC DNA]</scope>
    <source>
        <strain evidence="4 5">130</strain>
    </source>
</reference>
<evidence type="ECO:0000259" key="3">
    <source>
        <dbReference type="SMART" id="SM00460"/>
    </source>
</evidence>
<proteinExistence type="predicted"/>
<evidence type="ECO:0000256" key="2">
    <source>
        <dbReference type="SAM" id="Phobius"/>
    </source>
</evidence>
<evidence type="ECO:0000256" key="1">
    <source>
        <dbReference type="SAM" id="MobiDB-lite"/>
    </source>
</evidence>
<accession>A0A4V1XYI3</accession>
<feature type="transmembrane region" description="Helical" evidence="2">
    <location>
        <begin position="219"/>
        <end position="237"/>
    </location>
</feature>
<name>A0A4V1XYI3_9ACTN</name>
<keyword evidence="2" id="KW-0812">Transmembrane</keyword>
<dbReference type="Pfam" id="PF01841">
    <property type="entry name" value="Transglut_core"/>
    <property type="match status" value="1"/>
</dbReference>
<dbReference type="Gene3D" id="3.10.620.30">
    <property type="match status" value="1"/>
</dbReference>
<feature type="transmembrane region" description="Helical" evidence="2">
    <location>
        <begin position="147"/>
        <end position="165"/>
    </location>
</feature>
<dbReference type="InterPro" id="IPR021878">
    <property type="entry name" value="TgpA_N"/>
</dbReference>
<feature type="compositionally biased region" description="Polar residues" evidence="1">
    <location>
        <begin position="564"/>
        <end position="588"/>
    </location>
</feature>
<dbReference type="AlphaFoldDB" id="A0A4V1XYI3"/>
<dbReference type="EMBL" id="SDKM01000034">
    <property type="protein sequence ID" value="RYP83349.1"/>
    <property type="molecule type" value="Genomic_DNA"/>
</dbReference>
<evidence type="ECO:0000313" key="5">
    <source>
        <dbReference type="Proteomes" id="UP000295198"/>
    </source>
</evidence>
<sequence length="797" mass="84732">MTSRTALPSLGVRMAALSAVTTWVTLFAWSGFVAVPGSYLNPLVGGLALVAGAGVLSRFLRLPPVMVLAVQLLAVFLYANAAWGDALLPSTGSLDALGAAYDGAVTSAREYAAPVPTEAVPVTPLLITGGMLCGVLVDFFAATLRRVPIAGLPLLMIYSLPVSALDASVNWLVFCLSAVGFLAMLAVQEGERIGRWGRPLAVDPGDALGFRRATGTRHTMAIGASATVLAVFLPVLIPTLDLNAFDGGPGGLGGGDGRDVSITNPMTNLRRDLVLREDTPLMRVSTTEPNPEYIHISLLTVFTGQAWTPGGRDLDADQTAEGDFPPPIGMDDSVSRTTEDWRVEINDNFASLWLPTSEYVASVQAGDDWRYDSKTLDVFRARDGVDTSGMNYSLRSLIPTFDAQVLANAGTPPVDIAATYTDLPDQFPDSVRQLAEEVTANEPTDYQKAVALQQFFRRDGGFVYTTDPPPGNSAADLVSFLDKDGGREGYCEQFATAYAAMARSLDIPARVVVGFLGGDPVGSDVWEYSTHDLHAWPELYFEGSGWVKFEPTPSSRAPVVPPYTTGQLTDGENSAAPSVTNSPTNRLSNAPRPSESVGAAGANDSGRGSGGGVPWTTVLWSAGLLVLLVALALTPRTLRRAASARRWRGDSDLVEGAWAELRASTVDLGVEWPAGRSPRAVGALLRRQFGAPLGPDTPARPQTGAHTNPEAVAAIERLVGWLEEARYAPEVSRTPTVDELRATVTTCVDALRGGATRQARLRATWLPASVLSLRRSVVQLPVVTRVRSTQDVVDHVG</sequence>
<dbReference type="InterPro" id="IPR002931">
    <property type="entry name" value="Transglutaminase-like"/>
</dbReference>
<keyword evidence="2" id="KW-0472">Membrane</keyword>
<comment type="caution">
    <text evidence="4">The sequence shown here is derived from an EMBL/GenBank/DDBJ whole genome shotgun (WGS) entry which is preliminary data.</text>
</comment>
<feature type="transmembrane region" description="Helical" evidence="2">
    <location>
        <begin position="618"/>
        <end position="638"/>
    </location>
</feature>
<dbReference type="PANTHER" id="PTHR42736">
    <property type="entry name" value="PROTEIN-GLUTAMINE GAMMA-GLUTAMYLTRANSFERASE"/>
    <property type="match status" value="1"/>
</dbReference>
<feature type="transmembrane region" description="Helical" evidence="2">
    <location>
        <begin position="64"/>
        <end position="83"/>
    </location>
</feature>
<feature type="transmembrane region" description="Helical" evidence="2">
    <location>
        <begin position="171"/>
        <end position="188"/>
    </location>
</feature>
<keyword evidence="2" id="KW-1133">Transmembrane helix</keyword>